<dbReference type="InterPro" id="IPR017871">
    <property type="entry name" value="ABC_transporter-like_CS"/>
</dbReference>
<dbReference type="SUPFAM" id="SSF52540">
    <property type="entry name" value="P-loop containing nucleoside triphosphate hydrolases"/>
    <property type="match status" value="2"/>
</dbReference>
<evidence type="ECO:0000256" key="2">
    <source>
        <dbReference type="ARBA" id="ARBA00022840"/>
    </source>
</evidence>
<keyword evidence="1" id="KW-0547">Nucleotide-binding</keyword>
<dbReference type="GO" id="GO:0016887">
    <property type="term" value="F:ATP hydrolysis activity"/>
    <property type="evidence" value="ECO:0007669"/>
    <property type="project" value="InterPro"/>
</dbReference>
<evidence type="ECO:0000313" key="4">
    <source>
        <dbReference type="EMBL" id="QOY54786.1"/>
    </source>
</evidence>
<organism evidence="4 5">
    <name type="scientific">Candidatus Sulfurimonas marisnigri</name>
    <dbReference type="NCBI Taxonomy" id="2740405"/>
    <lineage>
        <taxon>Bacteria</taxon>
        <taxon>Pseudomonadati</taxon>
        <taxon>Campylobacterota</taxon>
        <taxon>Epsilonproteobacteria</taxon>
        <taxon>Campylobacterales</taxon>
        <taxon>Sulfurimonadaceae</taxon>
        <taxon>Sulfurimonas</taxon>
    </lineage>
</organism>
<dbReference type="InterPro" id="IPR003439">
    <property type="entry name" value="ABC_transporter-like_ATP-bd"/>
</dbReference>
<dbReference type="Proteomes" id="UP000593836">
    <property type="component" value="Chromosome"/>
</dbReference>
<gene>
    <name evidence="4" type="ORF">HUE87_00620</name>
</gene>
<evidence type="ECO:0000259" key="3">
    <source>
        <dbReference type="PROSITE" id="PS50893"/>
    </source>
</evidence>
<dbReference type="InterPro" id="IPR051309">
    <property type="entry name" value="ABCF_ATPase"/>
</dbReference>
<reference evidence="4 5" key="1">
    <citation type="submission" date="2020-05" db="EMBL/GenBank/DDBJ databases">
        <title>Sulfurimonas marisnigri, sp. nov., and Sulfurimonas baltica, sp. nov., manganese oxide reducing chemolithoautotrophs of the class Epsilonproteobacteria isolated from the pelagic redoxclines of the Black and Baltic Seas and emended description of the genus Sulfurimonas.</title>
        <authorList>
            <person name="Henkel J.V."/>
            <person name="Laudan C."/>
            <person name="Werner J."/>
            <person name="Neu T."/>
            <person name="Plewe S."/>
            <person name="Sproer C."/>
            <person name="Bunk B."/>
            <person name="Schulz-Vogt H.N."/>
        </authorList>
    </citation>
    <scope>NUCLEOTIDE SEQUENCE [LARGE SCALE GENOMIC DNA]</scope>
    <source>
        <strain evidence="4 5">SoZ1</strain>
    </source>
</reference>
<dbReference type="Pfam" id="PF00005">
    <property type="entry name" value="ABC_tran"/>
    <property type="match status" value="2"/>
</dbReference>
<dbReference type="AlphaFoldDB" id="A0A7S7M0D2"/>
<dbReference type="PROSITE" id="PS50893">
    <property type="entry name" value="ABC_TRANSPORTER_2"/>
    <property type="match status" value="2"/>
</dbReference>
<protein>
    <submittedName>
        <fullName evidence="4">ATP-binding cassette domain-containing protein</fullName>
    </submittedName>
</protein>
<evidence type="ECO:0000256" key="1">
    <source>
        <dbReference type="ARBA" id="ARBA00022741"/>
    </source>
</evidence>
<feature type="domain" description="ABC transporter" evidence="3">
    <location>
        <begin position="2"/>
        <end position="217"/>
    </location>
</feature>
<dbReference type="FunFam" id="3.40.50.300:FF:000011">
    <property type="entry name" value="Putative ABC transporter ATP-binding component"/>
    <property type="match status" value="1"/>
</dbReference>
<dbReference type="SMART" id="SM00382">
    <property type="entry name" value="AAA"/>
    <property type="match status" value="2"/>
</dbReference>
<dbReference type="PANTHER" id="PTHR42855">
    <property type="entry name" value="ABC TRANSPORTER ATP-BINDING SUBUNIT"/>
    <property type="match status" value="1"/>
</dbReference>
<proteinExistence type="predicted"/>
<keyword evidence="5" id="KW-1185">Reference proteome</keyword>
<accession>A0A7S7M0D2</accession>
<dbReference type="GO" id="GO:0005524">
    <property type="term" value="F:ATP binding"/>
    <property type="evidence" value="ECO:0007669"/>
    <property type="project" value="UniProtKB-KW"/>
</dbReference>
<evidence type="ECO:0000313" key="5">
    <source>
        <dbReference type="Proteomes" id="UP000593836"/>
    </source>
</evidence>
<feature type="domain" description="ABC transporter" evidence="3">
    <location>
        <begin position="283"/>
        <end position="498"/>
    </location>
</feature>
<dbReference type="InterPro" id="IPR032781">
    <property type="entry name" value="ABC_tran_Xtn"/>
</dbReference>
<keyword evidence="2 4" id="KW-0067">ATP-binding</keyword>
<dbReference type="EMBL" id="CP054493">
    <property type="protein sequence ID" value="QOY54786.1"/>
    <property type="molecule type" value="Genomic_DNA"/>
</dbReference>
<dbReference type="InterPro" id="IPR027417">
    <property type="entry name" value="P-loop_NTPase"/>
</dbReference>
<dbReference type="RefSeq" id="WP_194366830.1">
    <property type="nucleotide sequence ID" value="NZ_CP054493.1"/>
</dbReference>
<name>A0A7S7M0D2_9BACT</name>
<dbReference type="Gene3D" id="3.40.50.300">
    <property type="entry name" value="P-loop containing nucleotide triphosphate hydrolases"/>
    <property type="match status" value="2"/>
</dbReference>
<dbReference type="KEGG" id="smas:HUE87_00620"/>
<sequence>MIQLINISKSFSSQELFSNLNFKLNSGNRVGLVGRNGSGKSTLFKIILGEESPDSGEVVIPKGYKIGALKQHLEFSESTLREEAALALEEDMKYDVYRVEKILFGLGFIQEDLEKNPLSFSGGFQIRINLAKLLVTEPNLLLLDEPTNYLDILSLRWLKAFLRAFEGEVILITHDRNFMDAVTTHTMGIVRKTLRVIPGDTHKYYEQLQANDELYEKQKIAQDKKVKELEDFIARNKARASTAALAQSKVKQLEKMELLDDLGFDASLKFDFNFKETPAKVLLDVKNLSFGYTPDNILFKDISFTLEKGECLGIIGKNGKGKSTLLNTIAGELKQLHGEINMHTSTTFAHFGQTNISRLHPESTVMDEIHSANTKLSTQVIRSISGAMMFSGDAADKKISLLSGGEKSRVMLGQILARDVNLLFLDEPTNHLDMDSIEALTNAIKNFKGSVIIVTHSEELLRRVCDRLIIFAKDGAEYFDGGYELFLEKIGWEEEEAVESAKQKPKANNKDNKKIKAELVRERNAITSPLKKKVKKLESEIIKIEELLDINHKKLIEVSNSGESSKLIDLSKLVSTQESEVEEKFELLETVQSELDEITLDYEQKIEKLES</sequence>
<dbReference type="PROSITE" id="PS00211">
    <property type="entry name" value="ABC_TRANSPORTER_1"/>
    <property type="match status" value="1"/>
</dbReference>
<dbReference type="InterPro" id="IPR003593">
    <property type="entry name" value="AAA+_ATPase"/>
</dbReference>
<dbReference type="PANTHER" id="PTHR42855:SF2">
    <property type="entry name" value="DRUG RESISTANCE ABC TRANSPORTER,ATP-BINDING PROTEIN"/>
    <property type="match status" value="1"/>
</dbReference>
<dbReference type="Pfam" id="PF12848">
    <property type="entry name" value="ABC_tran_Xtn"/>
    <property type="match status" value="1"/>
</dbReference>
<dbReference type="CDD" id="cd03221">
    <property type="entry name" value="ABCF_EF-3"/>
    <property type="match status" value="2"/>
</dbReference>